<dbReference type="InterPro" id="IPR002528">
    <property type="entry name" value="MATE_fam"/>
</dbReference>
<evidence type="ECO:0000256" key="6">
    <source>
        <dbReference type="ARBA" id="ARBA00023136"/>
    </source>
</evidence>
<keyword evidence="3" id="KW-1003">Cell membrane</keyword>
<gene>
    <name evidence="8" type="ORF">QJ036_06035</name>
</gene>
<evidence type="ECO:0000256" key="3">
    <source>
        <dbReference type="ARBA" id="ARBA00022475"/>
    </source>
</evidence>
<dbReference type="GO" id="GO:0042910">
    <property type="term" value="F:xenobiotic transmembrane transporter activity"/>
    <property type="evidence" value="ECO:0007669"/>
    <property type="project" value="InterPro"/>
</dbReference>
<evidence type="ECO:0000256" key="7">
    <source>
        <dbReference type="SAM" id="Phobius"/>
    </source>
</evidence>
<proteinExistence type="predicted"/>
<dbReference type="InterPro" id="IPR048279">
    <property type="entry name" value="MdtK-like"/>
</dbReference>
<name>A0AAP4B960_9FIRM</name>
<feature type="transmembrane region" description="Helical" evidence="7">
    <location>
        <begin position="140"/>
        <end position="157"/>
    </location>
</feature>
<dbReference type="Pfam" id="PF01554">
    <property type="entry name" value="MatE"/>
    <property type="match status" value="2"/>
</dbReference>
<evidence type="ECO:0000256" key="1">
    <source>
        <dbReference type="ARBA" id="ARBA00004651"/>
    </source>
</evidence>
<dbReference type="Proteomes" id="UP001300383">
    <property type="component" value="Unassembled WGS sequence"/>
</dbReference>
<reference evidence="8 9" key="1">
    <citation type="submission" date="2023-05" db="EMBL/GenBank/DDBJ databases">
        <title>[ruminococcus] sp. nov., isolated from a pig farm feces dump.</title>
        <authorList>
            <person name="Chang Y.-H."/>
        </authorList>
    </citation>
    <scope>NUCLEOTIDE SEQUENCE [LARGE SCALE GENOMIC DNA]</scope>
    <source>
        <strain evidence="8 9">YH-rum2234</strain>
    </source>
</reference>
<evidence type="ECO:0000256" key="2">
    <source>
        <dbReference type="ARBA" id="ARBA00022448"/>
    </source>
</evidence>
<sequence>MEQQANKTSDFTEGSIAGKMLKFMIPILGALILQAMYGAVDVLVVGRFGTTAGISGVSTGSNIVNLVIFTITGLSMGVTVLIGQYIGEKKESQIGRLIGGAICFFAALSVVLAAVLLIFAKSFALLMQAPEEAVELTAQYVQICGGGIIFIVAYNVISSIFRGMGNSRLPLVFVAIACVVNIVGDLFFVAVLHMNVVGAALATVMAQAVSVVLSFVIIRRQKLPFVMKRRDIRFNREIKSFVRVGAPVAFQEVMTQLSFLALCAFINRLGLDASSGYGVANKIVRFVMLVPSSLMQSMSSFVAQNVGAGKEKRARQTMFTGMAVGCSIGIVIASLAFFRGDILAKVFSDDGAVVARAAEYLKGFSPEAVVTCILFSFIGYYNGHGQTFFVLLQGLAQTFLVRLPMSYYMSIQENASLMHIGLAAPCATVFGIGINAVFFAYCMRKERKKKNS</sequence>
<dbReference type="EMBL" id="JASGBQ010000007">
    <property type="protein sequence ID" value="MDI9242039.1"/>
    <property type="molecule type" value="Genomic_DNA"/>
</dbReference>
<keyword evidence="5 7" id="KW-1133">Transmembrane helix</keyword>
<evidence type="ECO:0000256" key="4">
    <source>
        <dbReference type="ARBA" id="ARBA00022692"/>
    </source>
</evidence>
<keyword evidence="6 7" id="KW-0472">Membrane</keyword>
<dbReference type="CDD" id="cd13138">
    <property type="entry name" value="MATE_yoeA_like"/>
    <property type="match status" value="1"/>
</dbReference>
<comment type="subcellular location">
    <subcellularLocation>
        <location evidence="1">Cell membrane</location>
        <topology evidence="1">Multi-pass membrane protein</topology>
    </subcellularLocation>
</comment>
<protein>
    <submittedName>
        <fullName evidence="8">MATE family efflux transporter</fullName>
    </submittedName>
</protein>
<keyword evidence="2" id="KW-0813">Transport</keyword>
<accession>A0AAP4B960</accession>
<feature type="transmembrane region" description="Helical" evidence="7">
    <location>
        <begin position="420"/>
        <end position="442"/>
    </location>
</feature>
<dbReference type="RefSeq" id="WP_283230543.1">
    <property type="nucleotide sequence ID" value="NZ_JASGBQ010000007.1"/>
</dbReference>
<organism evidence="8 9">
    <name type="scientific">Fusibacillus kribbianus</name>
    <dbReference type="NCBI Taxonomy" id="3044208"/>
    <lineage>
        <taxon>Bacteria</taxon>
        <taxon>Bacillati</taxon>
        <taxon>Bacillota</taxon>
        <taxon>Clostridia</taxon>
        <taxon>Lachnospirales</taxon>
        <taxon>Lachnospiraceae</taxon>
        <taxon>Fusibacillus</taxon>
    </lineage>
</organism>
<feature type="transmembrane region" description="Helical" evidence="7">
    <location>
        <begin position="196"/>
        <end position="219"/>
    </location>
</feature>
<dbReference type="PANTHER" id="PTHR43549">
    <property type="entry name" value="MULTIDRUG RESISTANCE PROTEIN YPNP-RELATED"/>
    <property type="match status" value="1"/>
</dbReference>
<feature type="transmembrane region" description="Helical" evidence="7">
    <location>
        <begin position="97"/>
        <end position="120"/>
    </location>
</feature>
<dbReference type="GO" id="GO:0015297">
    <property type="term" value="F:antiporter activity"/>
    <property type="evidence" value="ECO:0007669"/>
    <property type="project" value="InterPro"/>
</dbReference>
<dbReference type="InterPro" id="IPR052031">
    <property type="entry name" value="Membrane_Transporter-Flippase"/>
</dbReference>
<evidence type="ECO:0000313" key="9">
    <source>
        <dbReference type="Proteomes" id="UP001300383"/>
    </source>
</evidence>
<keyword evidence="9" id="KW-1185">Reference proteome</keyword>
<feature type="transmembrane region" description="Helical" evidence="7">
    <location>
        <begin position="360"/>
        <end position="381"/>
    </location>
</feature>
<feature type="transmembrane region" description="Helical" evidence="7">
    <location>
        <begin position="388"/>
        <end position="408"/>
    </location>
</feature>
<feature type="transmembrane region" description="Helical" evidence="7">
    <location>
        <begin position="21"/>
        <end position="43"/>
    </location>
</feature>
<dbReference type="PIRSF" id="PIRSF006603">
    <property type="entry name" value="DinF"/>
    <property type="match status" value="1"/>
</dbReference>
<feature type="transmembrane region" description="Helical" evidence="7">
    <location>
        <begin position="318"/>
        <end position="340"/>
    </location>
</feature>
<dbReference type="NCBIfam" id="TIGR00797">
    <property type="entry name" value="matE"/>
    <property type="match status" value="1"/>
</dbReference>
<dbReference type="AlphaFoldDB" id="A0AAP4B960"/>
<dbReference type="PANTHER" id="PTHR43549:SF3">
    <property type="entry name" value="MULTIDRUG RESISTANCE PROTEIN YPNP-RELATED"/>
    <property type="match status" value="1"/>
</dbReference>
<feature type="transmembrane region" description="Helical" evidence="7">
    <location>
        <begin position="63"/>
        <end position="85"/>
    </location>
</feature>
<feature type="transmembrane region" description="Helical" evidence="7">
    <location>
        <begin position="169"/>
        <end position="190"/>
    </location>
</feature>
<comment type="caution">
    <text evidence="8">The sequence shown here is derived from an EMBL/GenBank/DDBJ whole genome shotgun (WGS) entry which is preliminary data.</text>
</comment>
<keyword evidence="4 7" id="KW-0812">Transmembrane</keyword>
<dbReference type="GO" id="GO:0005886">
    <property type="term" value="C:plasma membrane"/>
    <property type="evidence" value="ECO:0007669"/>
    <property type="project" value="UniProtKB-SubCell"/>
</dbReference>
<evidence type="ECO:0000256" key="5">
    <source>
        <dbReference type="ARBA" id="ARBA00022989"/>
    </source>
</evidence>
<evidence type="ECO:0000313" key="8">
    <source>
        <dbReference type="EMBL" id="MDI9242039.1"/>
    </source>
</evidence>